<dbReference type="KEGG" id="ppsc:EHS13_31355"/>
<evidence type="ECO:0000313" key="2">
    <source>
        <dbReference type="Proteomes" id="UP000426246"/>
    </source>
</evidence>
<accession>A0A6B8RUU1</accession>
<evidence type="ECO:0000313" key="1">
    <source>
        <dbReference type="EMBL" id="QGQ99056.1"/>
    </source>
</evidence>
<protein>
    <submittedName>
        <fullName evidence="1">Uncharacterized protein</fullName>
    </submittedName>
</protein>
<name>A0A6B8RUU1_9BACL</name>
<dbReference type="Proteomes" id="UP000426246">
    <property type="component" value="Chromosome"/>
</dbReference>
<proteinExistence type="predicted"/>
<organism evidence="1 2">
    <name type="scientific">Paenibacillus psychroresistens</name>
    <dbReference type="NCBI Taxonomy" id="1778678"/>
    <lineage>
        <taxon>Bacteria</taxon>
        <taxon>Bacillati</taxon>
        <taxon>Bacillota</taxon>
        <taxon>Bacilli</taxon>
        <taxon>Bacillales</taxon>
        <taxon>Paenibacillaceae</taxon>
        <taxon>Paenibacillus</taxon>
    </lineage>
</organism>
<sequence length="335" mass="36620">MSIEVNNDPCAATPSDYKMTWTSAAQAMWAAVKLAGKAELELYEVMGLTGHAFRININPENVDIAGPTAYPWETFFAKGLKNIGFNTAYVRTADFTPPTPDQLTRALKLVQKSIDRGVPAISWDLFVPEFGVLYGYNDEKQELQGKDPNEDGTLLYEKLGRGQIHELFVMILEEEIQTTALSLIRGALEIAIDHAHRREHSNETPPFQNGLAGYDGWIEAFEAGKVSEIGNAYNLAVVADARAHAAKFLQEMADRWESDGNWGEAVVLITRGAAGHYARTTDALNTLLAVFPFPQGGEPNDAETAKKAIAVLQTAKAAEASGVEALERLLAELPE</sequence>
<dbReference type="OrthoDB" id="2960956at2"/>
<dbReference type="EMBL" id="CP034235">
    <property type="protein sequence ID" value="QGQ99056.1"/>
    <property type="molecule type" value="Genomic_DNA"/>
</dbReference>
<keyword evidence="2" id="KW-1185">Reference proteome</keyword>
<dbReference type="RefSeq" id="WP_155704163.1">
    <property type="nucleotide sequence ID" value="NZ_CP034235.1"/>
</dbReference>
<dbReference type="AlphaFoldDB" id="A0A6B8RUU1"/>
<reference evidence="2" key="1">
    <citation type="submission" date="2018-11" db="EMBL/GenBank/DDBJ databases">
        <title>Complete genome sequence of Paenibacillus sp. ML311-T8.</title>
        <authorList>
            <person name="Nam Y.-D."/>
            <person name="Kang J."/>
            <person name="Chung W.-H."/>
            <person name="Park Y.S."/>
        </authorList>
    </citation>
    <scope>NUCLEOTIDE SEQUENCE [LARGE SCALE GENOMIC DNA]</scope>
    <source>
        <strain evidence="2">ML311-T8</strain>
    </source>
</reference>
<gene>
    <name evidence="1" type="ORF">EHS13_31355</name>
</gene>